<keyword evidence="1" id="KW-0472">Membrane</keyword>
<evidence type="ECO:0000313" key="3">
    <source>
        <dbReference type="Proteomes" id="UP001140502"/>
    </source>
</evidence>
<dbReference type="AlphaFoldDB" id="A0A9W8W8W0"/>
<keyword evidence="1" id="KW-1133">Transmembrane helix</keyword>
<proteinExistence type="predicted"/>
<evidence type="ECO:0000313" key="2">
    <source>
        <dbReference type="EMBL" id="KAJ4316092.1"/>
    </source>
</evidence>
<feature type="transmembrane region" description="Helical" evidence="1">
    <location>
        <begin position="71"/>
        <end position="94"/>
    </location>
</feature>
<reference evidence="2" key="1">
    <citation type="submission" date="2022-10" db="EMBL/GenBank/DDBJ databases">
        <title>Tapping the CABI collections for fungal endophytes: first genome assemblies for Collariella, Neodidymelliopsis, Ascochyta clinopodiicola, Didymella pomorum, Didymosphaeria variabile, Neocosmospora piperis and Neocucurbitaria cava.</title>
        <authorList>
            <person name="Hill R."/>
        </authorList>
    </citation>
    <scope>NUCLEOTIDE SEQUENCE</scope>
    <source>
        <strain evidence="2">IMI 366586</strain>
    </source>
</reference>
<keyword evidence="1" id="KW-0812">Transmembrane</keyword>
<protein>
    <submittedName>
        <fullName evidence="2">Uncharacterized protein</fullName>
    </submittedName>
</protein>
<evidence type="ECO:0000256" key="1">
    <source>
        <dbReference type="SAM" id="Phobius"/>
    </source>
</evidence>
<dbReference type="EMBL" id="JAPEUR010000188">
    <property type="protein sequence ID" value="KAJ4316092.1"/>
    <property type="molecule type" value="Genomic_DNA"/>
</dbReference>
<sequence length="139" mass="15754">METKFDRAKYMASQHIEGYPLLSTNQAHNELDRWQSGAGRHHGLDEQFKKKSRLATLKPIEHENLRGKNQLVKLIICPILLLLFPINSYSNFIYDSNIVWLSFLNATESRVLCSKPYKMSTSTVGLTFIAPLAGTTTLA</sequence>
<gene>
    <name evidence="2" type="ORF">N0V84_008021</name>
</gene>
<dbReference type="Proteomes" id="UP001140502">
    <property type="component" value="Unassembled WGS sequence"/>
</dbReference>
<dbReference type="OrthoDB" id="5215911at2759"/>
<accession>A0A9W8W8W0</accession>
<organism evidence="2 3">
    <name type="scientific">Fusarium piperis</name>
    <dbReference type="NCBI Taxonomy" id="1435070"/>
    <lineage>
        <taxon>Eukaryota</taxon>
        <taxon>Fungi</taxon>
        <taxon>Dikarya</taxon>
        <taxon>Ascomycota</taxon>
        <taxon>Pezizomycotina</taxon>
        <taxon>Sordariomycetes</taxon>
        <taxon>Hypocreomycetidae</taxon>
        <taxon>Hypocreales</taxon>
        <taxon>Nectriaceae</taxon>
        <taxon>Fusarium</taxon>
        <taxon>Fusarium solani species complex</taxon>
    </lineage>
</organism>
<keyword evidence="3" id="KW-1185">Reference proteome</keyword>
<name>A0A9W8W8W0_9HYPO</name>
<comment type="caution">
    <text evidence="2">The sequence shown here is derived from an EMBL/GenBank/DDBJ whole genome shotgun (WGS) entry which is preliminary data.</text>
</comment>